<dbReference type="RefSeq" id="WP_163668269.1">
    <property type="nucleotide sequence ID" value="NZ_QXHD01000004.1"/>
</dbReference>
<accession>A0A6M0RH53</accession>
<organism evidence="2 3">
    <name type="scientific">Adonisia turfae CCMR0081</name>
    <dbReference type="NCBI Taxonomy" id="2292702"/>
    <lineage>
        <taxon>Bacteria</taxon>
        <taxon>Bacillati</taxon>
        <taxon>Cyanobacteriota</taxon>
        <taxon>Adonisia</taxon>
        <taxon>Adonisia turfae</taxon>
    </lineage>
</organism>
<reference evidence="2 3" key="1">
    <citation type="journal article" date="2020" name="Microb. Ecol.">
        <title>Ecogenomics of the Marine Benthic Filamentous Cyanobacterium Adonisia.</title>
        <authorList>
            <person name="Walter J.M."/>
            <person name="Coutinho F.H."/>
            <person name="Leomil L."/>
            <person name="Hargreaves P.I."/>
            <person name="Campeao M.E."/>
            <person name="Vieira V.V."/>
            <person name="Silva B.S."/>
            <person name="Fistarol G.O."/>
            <person name="Salomon P.S."/>
            <person name="Sawabe T."/>
            <person name="Mino S."/>
            <person name="Hosokawa M."/>
            <person name="Miyashita H."/>
            <person name="Maruyama F."/>
            <person name="van Verk M.C."/>
            <person name="Dutilh B.E."/>
            <person name="Thompson C.C."/>
            <person name="Thompson F.L."/>
        </authorList>
    </citation>
    <scope>NUCLEOTIDE SEQUENCE [LARGE SCALE GENOMIC DNA]</scope>
    <source>
        <strain evidence="2 3">CCMR0081</strain>
    </source>
</reference>
<keyword evidence="3" id="KW-1185">Reference proteome</keyword>
<evidence type="ECO:0000256" key="1">
    <source>
        <dbReference type="SAM" id="SignalP"/>
    </source>
</evidence>
<evidence type="ECO:0000313" key="2">
    <source>
        <dbReference type="EMBL" id="NEZ55578.1"/>
    </source>
</evidence>
<keyword evidence="1" id="KW-0732">Signal</keyword>
<comment type="caution">
    <text evidence="2">The sequence shown here is derived from an EMBL/GenBank/DDBJ whole genome shotgun (WGS) entry which is preliminary data.</text>
</comment>
<dbReference type="Proteomes" id="UP000481033">
    <property type="component" value="Unassembled WGS sequence"/>
</dbReference>
<sequence>MSLLRFSQSVALPRVLACPLTVLAALSSATPAWANADEYAFTLVNDTSVDMLEFYASPQVANDWEGDLLGNEAVRENGDWTIITLSGDRGCIYDFLAVFSDGDKLEKYGINVCDLETHTYYEN</sequence>
<feature type="chain" id="PRO_5027076118" evidence="1">
    <location>
        <begin position="35"/>
        <end position="123"/>
    </location>
</feature>
<name>A0A6M0RH53_9CYAN</name>
<protein>
    <submittedName>
        <fullName evidence="2">Uncharacterized protein</fullName>
    </submittedName>
</protein>
<proteinExistence type="predicted"/>
<dbReference type="AlphaFoldDB" id="A0A6M0RH53"/>
<dbReference type="EMBL" id="QXHD01000004">
    <property type="protein sequence ID" value="NEZ55578.1"/>
    <property type="molecule type" value="Genomic_DNA"/>
</dbReference>
<feature type="signal peptide" evidence="1">
    <location>
        <begin position="1"/>
        <end position="34"/>
    </location>
</feature>
<gene>
    <name evidence="2" type="ORF">DXZ20_07815</name>
</gene>
<evidence type="ECO:0000313" key="3">
    <source>
        <dbReference type="Proteomes" id="UP000481033"/>
    </source>
</evidence>